<dbReference type="OMA" id="MYLMSHS"/>
<evidence type="ECO:0000256" key="19">
    <source>
        <dbReference type="ARBA" id="ARBA00023273"/>
    </source>
</evidence>
<accession>A0A084WF81</accession>
<feature type="transmembrane region" description="Helical" evidence="34">
    <location>
        <begin position="219"/>
        <end position="242"/>
    </location>
</feature>
<evidence type="ECO:0000256" key="17">
    <source>
        <dbReference type="ARBA" id="ARBA00023180"/>
    </source>
</evidence>
<feature type="transmembrane region" description="Helical" evidence="34">
    <location>
        <begin position="632"/>
        <end position="653"/>
    </location>
</feature>
<comment type="catalytic activity">
    <reaction evidence="23">
        <text>1,2-di-(9Z-octadecenoyl)-sn-glycerol + H2O = 2-(9Z-octadecenoyl)-glycerol + (9Z)-octadecenoate + H(+)</text>
        <dbReference type="Rhea" id="RHEA:38511"/>
        <dbReference type="ChEBI" id="CHEBI:15377"/>
        <dbReference type="ChEBI" id="CHEBI:15378"/>
        <dbReference type="ChEBI" id="CHEBI:30823"/>
        <dbReference type="ChEBI" id="CHEBI:52333"/>
        <dbReference type="ChEBI" id="CHEBI:73990"/>
    </reaction>
    <physiologicalReaction direction="left-to-right" evidence="23">
        <dbReference type="Rhea" id="RHEA:38512"/>
    </physiologicalReaction>
</comment>
<dbReference type="EC" id="3.1.1.116" evidence="21"/>
<keyword evidence="9" id="KW-0967">Endosome</keyword>
<evidence type="ECO:0000256" key="29">
    <source>
        <dbReference type="ARBA" id="ARBA00063298"/>
    </source>
</evidence>
<dbReference type="InterPro" id="IPR029058">
    <property type="entry name" value="AB_hydrolase_fold"/>
</dbReference>
<keyword evidence="38" id="KW-1185">Reference proteome</keyword>
<dbReference type="STRING" id="74873.A0A084WF81"/>
<dbReference type="GO" id="GO:0046340">
    <property type="term" value="P:diacylglycerol catabolic process"/>
    <property type="evidence" value="ECO:0007669"/>
    <property type="project" value="TreeGrafter"/>
</dbReference>
<evidence type="ECO:0000256" key="26">
    <source>
        <dbReference type="ARBA" id="ARBA00050861"/>
    </source>
</evidence>
<gene>
    <name evidence="36" type="ORF">ZHAS_00017136</name>
</gene>
<dbReference type="EMBL" id="ATLV01023318">
    <property type="status" value="NOT_ANNOTATED_CDS"/>
    <property type="molecule type" value="Genomic_DNA"/>
</dbReference>
<comment type="catalytic activity">
    <reaction evidence="24">
        <text>1-(9Z-octadecenoyl)-2-octadecanoyl-sn-glycerol + H2O = 2-octadecanoylglycerol + (9Z)-octadecenoate + H(+)</text>
        <dbReference type="Rhea" id="RHEA:38519"/>
        <dbReference type="ChEBI" id="CHEBI:15377"/>
        <dbReference type="ChEBI" id="CHEBI:15378"/>
        <dbReference type="ChEBI" id="CHEBI:30823"/>
        <dbReference type="ChEBI" id="CHEBI:75448"/>
        <dbReference type="ChEBI" id="CHEBI:75456"/>
    </reaction>
    <physiologicalReaction direction="left-to-right" evidence="24">
        <dbReference type="Rhea" id="RHEA:38520"/>
    </physiologicalReaction>
</comment>
<evidence type="ECO:0000259" key="35">
    <source>
        <dbReference type="Pfam" id="PF01764"/>
    </source>
</evidence>
<dbReference type="VEuPathDB" id="VectorBase:ASIS021038"/>
<comment type="catalytic activity">
    <reaction evidence="25">
        <text>1-(9Z-octadecenoyl)-2-(9Z,12Z-octadecadienoyl)-sn-glycerol + H2O = 2-(9Z,12Z-octadecadienoyl)-glycerol + (9Z)-octadecenoate + H(+)</text>
        <dbReference type="Rhea" id="RHEA:38523"/>
        <dbReference type="ChEBI" id="CHEBI:15377"/>
        <dbReference type="ChEBI" id="CHEBI:15378"/>
        <dbReference type="ChEBI" id="CHEBI:30823"/>
        <dbReference type="ChEBI" id="CHEBI:75450"/>
        <dbReference type="ChEBI" id="CHEBI:75457"/>
    </reaction>
    <physiologicalReaction direction="left-to-right" evidence="25">
        <dbReference type="Rhea" id="RHEA:38524"/>
    </physiologicalReaction>
</comment>
<dbReference type="EnsemblMetazoa" id="ASIC017136-RA">
    <property type="protein sequence ID" value="ASIC017136-PA"/>
    <property type="gene ID" value="ASIC017136"/>
</dbReference>
<evidence type="ECO:0000256" key="33">
    <source>
        <dbReference type="SAM" id="MobiDB-lite"/>
    </source>
</evidence>
<keyword evidence="14" id="KW-0770">Synapse</keyword>
<evidence type="ECO:0000256" key="4">
    <source>
        <dbReference type="ARBA" id="ARBA00010701"/>
    </source>
</evidence>
<evidence type="ECO:0000256" key="6">
    <source>
        <dbReference type="ARBA" id="ARBA00022553"/>
    </source>
</evidence>
<feature type="region of interest" description="Disordered" evidence="33">
    <location>
        <begin position="1037"/>
        <end position="1097"/>
    </location>
</feature>
<dbReference type="GO" id="GO:0032591">
    <property type="term" value="C:dendritic spine membrane"/>
    <property type="evidence" value="ECO:0007669"/>
    <property type="project" value="UniProtKB-SubCell"/>
</dbReference>
<dbReference type="PANTHER" id="PTHR45792">
    <property type="entry name" value="DIACYLGLYCEROL LIPASE HOMOLOG-RELATED"/>
    <property type="match status" value="1"/>
</dbReference>
<feature type="compositionally biased region" description="Low complexity" evidence="33">
    <location>
        <begin position="1392"/>
        <end position="1403"/>
    </location>
</feature>
<evidence type="ECO:0000256" key="14">
    <source>
        <dbReference type="ARBA" id="ARBA00023018"/>
    </source>
</evidence>
<keyword evidence="10" id="KW-0378">Hydrolase</keyword>
<evidence type="ECO:0000313" key="36">
    <source>
        <dbReference type="EMBL" id="KFB48875.1"/>
    </source>
</evidence>
<evidence type="ECO:0000256" key="12">
    <source>
        <dbReference type="ARBA" id="ARBA00022963"/>
    </source>
</evidence>
<evidence type="ECO:0000256" key="25">
    <source>
        <dbReference type="ARBA" id="ARBA00050709"/>
    </source>
</evidence>
<evidence type="ECO:0000256" key="3">
    <source>
        <dbReference type="ARBA" id="ARBA00004520"/>
    </source>
</evidence>
<comment type="catalytic activity">
    <reaction evidence="27">
        <text>1-octadecanoyl-2-(5Z,8Z,11Z,14Z-eicosatetraenoyl)-sn-glycerol + H2O = 2-(5Z,8Z,11Z,14Z-eicosatetraenoyl)-glycerol + octadecanoate + H(+)</text>
        <dbReference type="Rhea" id="RHEA:38507"/>
        <dbReference type="ChEBI" id="CHEBI:15377"/>
        <dbReference type="ChEBI" id="CHEBI:15378"/>
        <dbReference type="ChEBI" id="CHEBI:25629"/>
        <dbReference type="ChEBI" id="CHEBI:52392"/>
        <dbReference type="ChEBI" id="CHEBI:75728"/>
    </reaction>
    <physiologicalReaction direction="left-to-right" evidence="27">
        <dbReference type="Rhea" id="RHEA:38508"/>
    </physiologicalReaction>
</comment>
<feature type="domain" description="Fungal lipase-type" evidence="35">
    <location>
        <begin position="562"/>
        <end position="697"/>
    </location>
</feature>
<keyword evidence="17" id="KW-0325">Glycoprotein</keyword>
<keyword evidence="16 34" id="KW-0472">Membrane</keyword>
<evidence type="ECO:0000256" key="15">
    <source>
        <dbReference type="ARBA" id="ARBA00023098"/>
    </source>
</evidence>
<dbReference type="InterPro" id="IPR052214">
    <property type="entry name" value="DAG_Lipase-Related"/>
</dbReference>
<evidence type="ECO:0000256" key="34">
    <source>
        <dbReference type="SAM" id="Phobius"/>
    </source>
</evidence>
<protein>
    <recommendedName>
        <fullName evidence="30">Diacylglycerol lipase-alpha</fullName>
        <ecNumber evidence="21">3.1.1.116</ecNumber>
    </recommendedName>
    <alternativeName>
        <fullName evidence="32">Neural stem cell-derived dendrite regulator</fullName>
    </alternativeName>
    <alternativeName>
        <fullName evidence="31">Sn1-specific diacylglycerol lipase alpha</fullName>
    </alternativeName>
</protein>
<keyword evidence="8" id="KW-0479">Metal-binding</keyword>
<evidence type="ECO:0000256" key="8">
    <source>
        <dbReference type="ARBA" id="ARBA00022723"/>
    </source>
</evidence>
<evidence type="ECO:0000256" key="32">
    <source>
        <dbReference type="ARBA" id="ARBA00082132"/>
    </source>
</evidence>
<dbReference type="PANTHER" id="PTHR45792:SF8">
    <property type="entry name" value="DIACYLGLYCEROL LIPASE-ALPHA"/>
    <property type="match status" value="1"/>
</dbReference>
<comment type="cofactor">
    <cofactor evidence="1">
        <name>Ca(2+)</name>
        <dbReference type="ChEBI" id="CHEBI:29108"/>
    </cofactor>
</comment>
<dbReference type="VEuPathDB" id="VectorBase:ASIC017136"/>
<dbReference type="GO" id="GO:0004465">
    <property type="term" value="F:lipoprotein lipase activity"/>
    <property type="evidence" value="ECO:0007669"/>
    <property type="project" value="TreeGrafter"/>
</dbReference>
<comment type="catalytic activity">
    <reaction evidence="20">
        <text>a 1,2-diacyl-sn-glycerol + H2O = a 2-acylglycerol + a fatty acid + H(+)</text>
        <dbReference type="Rhea" id="RHEA:33275"/>
        <dbReference type="ChEBI" id="CHEBI:15377"/>
        <dbReference type="ChEBI" id="CHEBI:15378"/>
        <dbReference type="ChEBI" id="CHEBI:17389"/>
        <dbReference type="ChEBI" id="CHEBI:17815"/>
        <dbReference type="ChEBI" id="CHEBI:28868"/>
        <dbReference type="EC" id="3.1.1.116"/>
    </reaction>
    <physiologicalReaction direction="left-to-right" evidence="20">
        <dbReference type="Rhea" id="RHEA:33276"/>
    </physiologicalReaction>
</comment>
<feature type="transmembrane region" description="Helical" evidence="34">
    <location>
        <begin position="182"/>
        <end position="207"/>
    </location>
</feature>
<dbReference type="OrthoDB" id="438440at2759"/>
<evidence type="ECO:0000256" key="20">
    <source>
        <dbReference type="ARBA" id="ARBA00024531"/>
    </source>
</evidence>
<dbReference type="GO" id="GO:0098839">
    <property type="term" value="C:postsynaptic density membrane"/>
    <property type="evidence" value="ECO:0007669"/>
    <property type="project" value="UniProtKB-SubCell"/>
</dbReference>
<keyword evidence="19" id="KW-0966">Cell projection</keyword>
<proteinExistence type="inferred from homology"/>
<name>A0A084WF81_ANOSI</name>
<feature type="compositionally biased region" description="Low complexity" evidence="33">
    <location>
        <begin position="27"/>
        <end position="39"/>
    </location>
</feature>
<feature type="region of interest" description="Disordered" evidence="33">
    <location>
        <begin position="1382"/>
        <end position="1419"/>
    </location>
</feature>
<evidence type="ECO:0000313" key="38">
    <source>
        <dbReference type="Proteomes" id="UP000030765"/>
    </source>
</evidence>
<evidence type="ECO:0000256" key="18">
    <source>
        <dbReference type="ARBA" id="ARBA00023257"/>
    </source>
</evidence>
<keyword evidence="13 34" id="KW-1133">Transmembrane helix</keyword>
<comment type="subcellular location">
    <subcellularLocation>
        <location evidence="2">Cell projection</location>
        <location evidence="2">Dendritic spine membrane</location>
        <topology evidence="2">Multi-pass membrane protein</topology>
    </subcellularLocation>
    <subcellularLocation>
        <location evidence="3">Early endosome membrane</location>
        <topology evidence="3">Multi-pass membrane protein</topology>
    </subcellularLocation>
    <subcellularLocation>
        <location evidence="22">Postsynaptic density membrane</location>
        <topology evidence="22">Multi-pass membrane protein</topology>
    </subcellularLocation>
</comment>
<feature type="compositionally biased region" description="Basic and acidic residues" evidence="33">
    <location>
        <begin position="1055"/>
        <end position="1070"/>
    </location>
</feature>
<sequence>MHGLRDKRTRVNEPRDAVGSDNLVGARSSVQRSSSSSSSYTQRAAFDPVPSDDGGSIAGESRRRARYSEREHQSGAEQTHTHTPKPRRTQAHARGNGEGAGQQQVILIHPPALLHHPHLHPIHPQNRAVHRRPSTFSALQSICTTRSSPSTRTTAPIPFPASTTMPGIVVFQRRWSVGSDDLVVPGLFLLVIHLIWFVVLSVVTLTFHFDRTEHCIQQLWYFEIGYIILLAACMCLELSICIVSMRGSILDTDPRSSMQYLLYARLLLMLADIAWLTVGIIWLRDNYVTCPVEEPKEVVLAAIACNLFVILSMITTVWCTFDPAGRSWVKMKKYQRSMRESESRFNYKRSGSRSRNWRQRKVIRAYQDSWDHRCRLLFCCMGNSDRSRNSFTDIARLLSDFFRDLDVVPSDVVAGLVLLRKFQKLEREVIVRQQKNGTHKFLSGVPITASTQFLALNDSRDYDHFQAVIRYMYFAQGAYGWPMYLMSHSSTGVCHLASELRYCFCRRNTVDVVDDNCCFCNYAALKKMLELGEVEVIYATYHVDIAETPFFVAIDYNYNKIVISIRGTLSMKDVLTDLNAEGEPLPLNPPREDWLGHKGMVQAAIYIKKKLEEENLIQRALVHNPTRGTQNFGLILVGHSLGAGTAAILAILMKQEYEVLHCYSYSPPGGLLSMPAVEYSKSFITSVVVGKDVVPRIGLYQMEALRADLINAIQRSIDPKWKTIACSVICCCCGPEPTSVTMMSTKDSNVQRYKQDRNSARQSTVHPNDNSIALTLHHPLYPPGRIIHIVRHHPAQEEQMLKKREPVYQAIWADNKDFDEVLISPVMIQDHMPDTVLAALEKVVASIGPQKPHRQFTKVNPVVGSPDAKTSVIAPGEQSTLHREGLVQPPPQHDDGSKVSSLADSSALGRRSAQSSLVDDSGIPRSISGPSEVTTVILAEVQSAAPPPAPAAPSSTVKTLNFIATVNPTRNDLYLMFQPAAVGSAQPGPPYSRSDNLSLGVTRRNSYEVQKVDLIHDDWFGMAPLASPESLSELSSISSRASMSTGGGGGGFLLAEKEHPRSEHPKDTRPMMRLGAEKGASASAGEAGAAESQLHTPKVLRRTPKVTGNLSTCAEDARTVYQYKRMGKIFVLNQPSSDSSTTLDSYDTEQAVAVEENSILATINEKDIPLASRSADKAKPCTSSCPSCPCRTTSDGAKCCEKFNHRECYNYKYTSFNVFKFHKASENVKSEPAGTGVSGGGVGRGNGCMTTTTTTTSITSGHVVTEDNNSIYPVQIVPPVPNSTSKDGLLESHFPVFYGKSFDEEPSAARQTPDHLANNNNVKPLIAIKLRGNAVQQEARSDHFPLLLNLAEHSPSPNGGFGRRKNTVHPTDGKIIVVDGFNPTGVETSGESQNSSICSYSSSTPKHTAQRVSKSESNV</sequence>
<reference evidence="36 38" key="1">
    <citation type="journal article" date="2014" name="BMC Genomics">
        <title>Genome sequence of Anopheles sinensis provides insight into genetics basis of mosquito competence for malaria parasites.</title>
        <authorList>
            <person name="Zhou D."/>
            <person name="Zhang D."/>
            <person name="Ding G."/>
            <person name="Shi L."/>
            <person name="Hou Q."/>
            <person name="Ye Y."/>
            <person name="Xu Y."/>
            <person name="Zhou H."/>
            <person name="Xiong C."/>
            <person name="Li S."/>
            <person name="Yu J."/>
            <person name="Hong S."/>
            <person name="Yu X."/>
            <person name="Zou P."/>
            <person name="Chen C."/>
            <person name="Chang X."/>
            <person name="Wang W."/>
            <person name="Lv Y."/>
            <person name="Sun Y."/>
            <person name="Ma L."/>
            <person name="Shen B."/>
            <person name="Zhu C."/>
        </authorList>
    </citation>
    <scope>NUCLEOTIDE SEQUENCE [LARGE SCALE GENOMIC DNA]</scope>
</reference>
<comment type="catalytic activity">
    <reaction evidence="26">
        <text>1-(9Z-octadecenoyl)-2-(5Z,8Z,11Z,14Z-eicosatetraenoyl)-sn-glycerol + H2O = 2-(5Z,8Z,11Z,14Z-eicosatetraenoyl)-glycerol + (9Z)-octadecenoate + H(+)</text>
        <dbReference type="Rhea" id="RHEA:38515"/>
        <dbReference type="ChEBI" id="CHEBI:15377"/>
        <dbReference type="ChEBI" id="CHEBI:15378"/>
        <dbReference type="ChEBI" id="CHEBI:30823"/>
        <dbReference type="ChEBI" id="CHEBI:52392"/>
        <dbReference type="ChEBI" id="CHEBI:75449"/>
    </reaction>
    <physiologicalReaction direction="left-to-right" evidence="26">
        <dbReference type="Rhea" id="RHEA:38516"/>
    </physiologicalReaction>
</comment>
<evidence type="ECO:0000256" key="10">
    <source>
        <dbReference type="ARBA" id="ARBA00022801"/>
    </source>
</evidence>
<evidence type="ECO:0000256" key="27">
    <source>
        <dbReference type="ARBA" id="ARBA00052106"/>
    </source>
</evidence>
<feature type="transmembrane region" description="Helical" evidence="34">
    <location>
        <begin position="298"/>
        <end position="321"/>
    </location>
</feature>
<evidence type="ECO:0000256" key="24">
    <source>
        <dbReference type="ARBA" id="ARBA00050486"/>
    </source>
</evidence>
<organism evidence="36">
    <name type="scientific">Anopheles sinensis</name>
    <name type="common">Mosquito</name>
    <dbReference type="NCBI Taxonomy" id="74873"/>
    <lineage>
        <taxon>Eukaryota</taxon>
        <taxon>Metazoa</taxon>
        <taxon>Ecdysozoa</taxon>
        <taxon>Arthropoda</taxon>
        <taxon>Hexapoda</taxon>
        <taxon>Insecta</taxon>
        <taxon>Pterygota</taxon>
        <taxon>Neoptera</taxon>
        <taxon>Endopterygota</taxon>
        <taxon>Diptera</taxon>
        <taxon>Nematocera</taxon>
        <taxon>Culicoidea</taxon>
        <taxon>Culicidae</taxon>
        <taxon>Anophelinae</taxon>
        <taxon>Anopheles</taxon>
    </lineage>
</organism>
<evidence type="ECO:0000256" key="1">
    <source>
        <dbReference type="ARBA" id="ARBA00001913"/>
    </source>
</evidence>
<dbReference type="GO" id="GO:0098921">
    <property type="term" value="P:retrograde trans-synaptic signaling by endocannabinoid"/>
    <property type="evidence" value="ECO:0007669"/>
    <property type="project" value="UniProtKB-ARBA"/>
</dbReference>
<evidence type="ECO:0000256" key="31">
    <source>
        <dbReference type="ARBA" id="ARBA00081678"/>
    </source>
</evidence>
<evidence type="ECO:0000256" key="11">
    <source>
        <dbReference type="ARBA" id="ARBA00022837"/>
    </source>
</evidence>
<feature type="compositionally biased region" description="Basic and acidic residues" evidence="33">
    <location>
        <begin position="1"/>
        <end position="18"/>
    </location>
</feature>
<comment type="subunit">
    <text evidence="29">Interacts (via C-terminal) with CAMK2A; leading to the phosphorylation and inhibition of DAGLA enzymatic activity. Interacts (via PPXXF motif) with HOMER1 and HOMER2; this interaction is required for DAGLA membrane localization.</text>
</comment>
<dbReference type="GO" id="GO:0031901">
    <property type="term" value="C:early endosome membrane"/>
    <property type="evidence" value="ECO:0007669"/>
    <property type="project" value="UniProtKB-SubCell"/>
</dbReference>
<evidence type="ECO:0000256" key="22">
    <source>
        <dbReference type="ARBA" id="ARBA00037872"/>
    </source>
</evidence>
<dbReference type="GO" id="GO:0047372">
    <property type="term" value="F:monoacylglycerol lipase activity"/>
    <property type="evidence" value="ECO:0007669"/>
    <property type="project" value="UniProtKB-ARBA"/>
</dbReference>
<keyword evidence="7 34" id="KW-0812">Transmembrane</keyword>
<evidence type="ECO:0000256" key="30">
    <source>
        <dbReference type="ARBA" id="ARBA00071957"/>
    </source>
</evidence>
<dbReference type="GO" id="GO:0046872">
    <property type="term" value="F:metal ion binding"/>
    <property type="evidence" value="ECO:0007669"/>
    <property type="project" value="UniProtKB-KW"/>
</dbReference>
<reference evidence="37" key="2">
    <citation type="submission" date="2020-05" db="UniProtKB">
        <authorList>
            <consortium name="EnsemblMetazoa"/>
        </authorList>
    </citation>
    <scope>IDENTIFICATION</scope>
</reference>
<feature type="compositionally biased region" description="Basic residues" evidence="33">
    <location>
        <begin position="82"/>
        <end position="91"/>
    </location>
</feature>
<evidence type="ECO:0000256" key="23">
    <source>
        <dbReference type="ARBA" id="ARBA00048382"/>
    </source>
</evidence>
<evidence type="ECO:0000256" key="2">
    <source>
        <dbReference type="ARBA" id="ARBA00004332"/>
    </source>
</evidence>
<dbReference type="SUPFAM" id="SSF53474">
    <property type="entry name" value="alpha/beta-Hydrolases"/>
    <property type="match status" value="1"/>
</dbReference>
<dbReference type="CDD" id="cd00519">
    <property type="entry name" value="Lipase_3"/>
    <property type="match status" value="1"/>
</dbReference>
<comment type="catalytic activity">
    <reaction evidence="28">
        <text>1-(9Z-octadecenoyl)-2-O-(5Z,8Z,11Z,14Z-eicosatetraenyl)-sn-glycerol + H2O = 2-O-(5Z,8Z,11Z,14Z)-eicosatetraenylglycerol + (9Z)-octadecenoate + H(+)</text>
        <dbReference type="Rhea" id="RHEA:38527"/>
        <dbReference type="ChEBI" id="CHEBI:15377"/>
        <dbReference type="ChEBI" id="CHEBI:15378"/>
        <dbReference type="ChEBI" id="CHEBI:30823"/>
        <dbReference type="ChEBI" id="CHEBI:75913"/>
        <dbReference type="ChEBI" id="CHEBI:75914"/>
    </reaction>
    <physiologicalReaction direction="left-to-right" evidence="28">
        <dbReference type="Rhea" id="RHEA:38528"/>
    </physiologicalReaction>
</comment>
<comment type="similarity">
    <text evidence="4">Belongs to the AB hydrolase superfamily. Lipase family.</text>
</comment>
<feature type="compositionally biased region" description="Basic and acidic residues" evidence="33">
    <location>
        <begin position="60"/>
        <end position="74"/>
    </location>
</feature>
<evidence type="ECO:0000256" key="9">
    <source>
        <dbReference type="ARBA" id="ARBA00022753"/>
    </source>
</evidence>
<dbReference type="Pfam" id="PF01764">
    <property type="entry name" value="Lipase_3"/>
    <property type="match status" value="1"/>
</dbReference>
<dbReference type="FunFam" id="3.40.50.1820:FF:000015">
    <property type="entry name" value="Sn1-specific diacylglycerol lipase alpha"/>
    <property type="match status" value="1"/>
</dbReference>
<feature type="region of interest" description="Disordered" evidence="33">
    <location>
        <begin position="883"/>
        <end position="926"/>
    </location>
</feature>
<evidence type="ECO:0000256" key="21">
    <source>
        <dbReference type="ARBA" id="ARBA00026104"/>
    </source>
</evidence>
<keyword evidence="6" id="KW-0597">Phosphoprotein</keyword>
<dbReference type="Proteomes" id="UP000030765">
    <property type="component" value="Unassembled WGS sequence"/>
</dbReference>
<dbReference type="InterPro" id="IPR002921">
    <property type="entry name" value="Fungal_lipase-type"/>
</dbReference>
<dbReference type="Gene3D" id="3.40.50.1820">
    <property type="entry name" value="alpha/beta hydrolase"/>
    <property type="match status" value="1"/>
</dbReference>
<feature type="compositionally biased region" description="Polar residues" evidence="33">
    <location>
        <begin position="1404"/>
        <end position="1419"/>
    </location>
</feature>
<feature type="region of interest" description="Disordered" evidence="33">
    <location>
        <begin position="1"/>
        <end position="101"/>
    </location>
</feature>
<evidence type="ECO:0000256" key="7">
    <source>
        <dbReference type="ARBA" id="ARBA00022692"/>
    </source>
</evidence>
<dbReference type="EMBL" id="KE525342">
    <property type="protein sequence ID" value="KFB48875.1"/>
    <property type="molecule type" value="Genomic_DNA"/>
</dbReference>
<evidence type="ECO:0000313" key="37">
    <source>
        <dbReference type="EnsemblMetazoa" id="ASIC017136-PA"/>
    </source>
</evidence>
<evidence type="ECO:0000256" key="5">
    <source>
        <dbReference type="ARBA" id="ARBA00022475"/>
    </source>
</evidence>
<dbReference type="GO" id="GO:0019369">
    <property type="term" value="P:arachidonate metabolic process"/>
    <property type="evidence" value="ECO:0007669"/>
    <property type="project" value="TreeGrafter"/>
</dbReference>
<keyword evidence="15" id="KW-0443">Lipid metabolism</keyword>
<evidence type="ECO:0000256" key="16">
    <source>
        <dbReference type="ARBA" id="ARBA00023136"/>
    </source>
</evidence>
<keyword evidence="12" id="KW-0442">Lipid degradation</keyword>
<keyword evidence="11" id="KW-0106">Calcium</keyword>
<feature type="transmembrane region" description="Helical" evidence="34">
    <location>
        <begin position="262"/>
        <end position="283"/>
    </location>
</feature>
<keyword evidence="5" id="KW-1003">Cell membrane</keyword>
<evidence type="ECO:0000256" key="28">
    <source>
        <dbReference type="ARBA" id="ARBA00052463"/>
    </source>
</evidence>
<feature type="compositionally biased region" description="Low complexity" evidence="33">
    <location>
        <begin position="1077"/>
        <end position="1092"/>
    </location>
</feature>
<keyword evidence="18" id="KW-0628">Postsynaptic cell membrane</keyword>
<evidence type="ECO:0000256" key="13">
    <source>
        <dbReference type="ARBA" id="ARBA00022989"/>
    </source>
</evidence>